<feature type="region of interest" description="Disordered" evidence="1">
    <location>
        <begin position="314"/>
        <end position="448"/>
    </location>
</feature>
<feature type="compositionally biased region" description="Low complexity" evidence="1">
    <location>
        <begin position="190"/>
        <end position="203"/>
    </location>
</feature>
<feature type="transmembrane region" description="Helical" evidence="2">
    <location>
        <begin position="26"/>
        <end position="50"/>
    </location>
</feature>
<dbReference type="Proteomes" id="UP000216004">
    <property type="component" value="Unassembled WGS sequence"/>
</dbReference>
<organism evidence="3 4">
    <name type="scientific">Bombiscardovia coagulans</name>
    <dbReference type="NCBI Taxonomy" id="686666"/>
    <lineage>
        <taxon>Bacteria</taxon>
        <taxon>Bacillati</taxon>
        <taxon>Actinomycetota</taxon>
        <taxon>Actinomycetes</taxon>
        <taxon>Bifidobacteriales</taxon>
        <taxon>Bifidobacteriaceae</taxon>
        <taxon>Bombiscardovia</taxon>
    </lineage>
</organism>
<dbReference type="OrthoDB" id="3249401at2"/>
<evidence type="ECO:0000256" key="1">
    <source>
        <dbReference type="SAM" id="MobiDB-lite"/>
    </source>
</evidence>
<sequence>MSRQEDQNVKSVATGRPTRRAKIMRGIVAPIFALMAVTCIVFGIINATVWKPNPQVSAQTTLHSRYIVTDPGVLELVDDDATVTASLLGDSTDKQHDNEVCIAIGSSQDAVGWISGHQYQRIKGLATWSQLQTENQQVTGKPAAESNKHVDFRQSDMWQKVKCSSKTVSMHTGSHEAGQVAIISVEPSKRNSSQRQSSNSSSQPEVKVQMHWQRHKLPNFAMPLYFAGGLLAVLAVLSASVFAMEPSKLRKKKTEKLEEQQQLSVAQAFGRTFASVLSRSKSQTDGHRRHGTQTAVAEESQPKVVDISAKNMLEDQQPPQSQSSEQVGSDDPTGANSGSLQDYLQRFASEIGGSSRTAKRKRKKSVDDVNDDTSNASIPDDTNQPDIDDSTVGAIPQHYEDDDGSIDDRTYFASNEGISDETTEVFKARERTGRHQYIPQTQGQDGVE</sequence>
<proteinExistence type="predicted"/>
<gene>
    <name evidence="3" type="ORF">BOCO_1186</name>
</gene>
<protein>
    <recommendedName>
        <fullName evidence="5">GTPase regulator-like protein</fullName>
    </recommendedName>
</protein>
<feature type="compositionally biased region" description="Polar residues" evidence="1">
    <location>
        <begin position="438"/>
        <end position="448"/>
    </location>
</feature>
<feature type="transmembrane region" description="Helical" evidence="2">
    <location>
        <begin position="224"/>
        <end position="244"/>
    </location>
</feature>
<keyword evidence="2" id="KW-1133">Transmembrane helix</keyword>
<accession>A0A261EQ20</accession>
<name>A0A261EQ20_9BIFI</name>
<feature type="region of interest" description="Disordered" evidence="1">
    <location>
        <begin position="277"/>
        <end position="302"/>
    </location>
</feature>
<keyword evidence="2" id="KW-0472">Membrane</keyword>
<feature type="region of interest" description="Disordered" evidence="1">
    <location>
        <begin position="187"/>
        <end position="207"/>
    </location>
</feature>
<dbReference type="AlphaFoldDB" id="A0A261EQ20"/>
<reference evidence="3 4" key="1">
    <citation type="journal article" date="2017" name="BMC Genomics">
        <title>Comparative genomic and phylogenomic analyses of the Bifidobacteriaceae family.</title>
        <authorList>
            <person name="Lugli G.A."/>
            <person name="Milani C."/>
            <person name="Turroni F."/>
            <person name="Duranti S."/>
            <person name="Mancabelli L."/>
            <person name="Mangifesta M."/>
            <person name="Ferrario C."/>
            <person name="Modesto M."/>
            <person name="Mattarelli P."/>
            <person name="Jiri K."/>
            <person name="van Sinderen D."/>
            <person name="Ventura M."/>
        </authorList>
    </citation>
    <scope>NUCLEOTIDE SEQUENCE [LARGE SCALE GENOMIC DNA]</scope>
    <source>
        <strain evidence="3 4">DSM 22924</strain>
    </source>
</reference>
<evidence type="ECO:0000313" key="4">
    <source>
        <dbReference type="Proteomes" id="UP000216004"/>
    </source>
</evidence>
<feature type="compositionally biased region" description="Basic and acidic residues" evidence="1">
    <location>
        <begin position="424"/>
        <end position="433"/>
    </location>
</feature>
<feature type="compositionally biased region" description="Polar residues" evidence="1">
    <location>
        <begin position="372"/>
        <end position="385"/>
    </location>
</feature>
<evidence type="ECO:0008006" key="5">
    <source>
        <dbReference type="Google" id="ProtNLM"/>
    </source>
</evidence>
<dbReference type="EMBL" id="MWWS01000007">
    <property type="protein sequence ID" value="OZG48950.1"/>
    <property type="molecule type" value="Genomic_DNA"/>
</dbReference>
<keyword evidence="2" id="KW-0812">Transmembrane</keyword>
<keyword evidence="4" id="KW-1185">Reference proteome</keyword>
<comment type="caution">
    <text evidence="3">The sequence shown here is derived from an EMBL/GenBank/DDBJ whole genome shotgun (WGS) entry which is preliminary data.</text>
</comment>
<feature type="compositionally biased region" description="Low complexity" evidence="1">
    <location>
        <begin position="316"/>
        <end position="326"/>
    </location>
</feature>
<dbReference type="RefSeq" id="WP_094723239.1">
    <property type="nucleotide sequence ID" value="NZ_MWWS01000007.1"/>
</dbReference>
<evidence type="ECO:0000313" key="3">
    <source>
        <dbReference type="EMBL" id="OZG48950.1"/>
    </source>
</evidence>
<evidence type="ECO:0000256" key="2">
    <source>
        <dbReference type="SAM" id="Phobius"/>
    </source>
</evidence>